<evidence type="ECO:0000313" key="9">
    <source>
        <dbReference type="Proteomes" id="UP000679950"/>
    </source>
</evidence>
<dbReference type="SUPFAM" id="SSF51735">
    <property type="entry name" value="NAD(P)-binding Rossmann-fold domains"/>
    <property type="match status" value="1"/>
</dbReference>
<dbReference type="EMBL" id="BORB01000020">
    <property type="protein sequence ID" value="GIN58195.1"/>
    <property type="molecule type" value="Genomic_DNA"/>
</dbReference>
<feature type="domain" description="Alcohol dehydrogenase-like C-terminal" evidence="6">
    <location>
        <begin position="236"/>
        <end position="307"/>
    </location>
</feature>
<dbReference type="InterPro" id="IPR013154">
    <property type="entry name" value="ADH-like_N"/>
</dbReference>
<dbReference type="SUPFAM" id="SSF50129">
    <property type="entry name" value="GroES-like"/>
    <property type="match status" value="1"/>
</dbReference>
<evidence type="ECO:0000259" key="7">
    <source>
        <dbReference type="Pfam" id="PF08240"/>
    </source>
</evidence>
<evidence type="ECO:0000313" key="8">
    <source>
        <dbReference type="EMBL" id="GIN58195.1"/>
    </source>
</evidence>
<name>A0ABQ4KJQ6_9BACI</name>
<comment type="similarity">
    <text evidence="2">Belongs to the zinc-containing alcohol dehydrogenase family.</text>
</comment>
<evidence type="ECO:0000259" key="6">
    <source>
        <dbReference type="Pfam" id="PF00107"/>
    </source>
</evidence>
<keyword evidence="3" id="KW-0479">Metal-binding</keyword>
<comment type="caution">
    <text evidence="8">The sequence shown here is derived from an EMBL/GenBank/DDBJ whole genome shotgun (WGS) entry which is preliminary data.</text>
</comment>
<dbReference type="Pfam" id="PF00107">
    <property type="entry name" value="ADH_zinc_N"/>
    <property type="match status" value="1"/>
</dbReference>
<dbReference type="InterPro" id="IPR011032">
    <property type="entry name" value="GroES-like_sf"/>
</dbReference>
<organism evidence="8 9">
    <name type="scientific">Lederbergia ruris</name>
    <dbReference type="NCBI Taxonomy" id="217495"/>
    <lineage>
        <taxon>Bacteria</taxon>
        <taxon>Bacillati</taxon>
        <taxon>Bacillota</taxon>
        <taxon>Bacilli</taxon>
        <taxon>Bacillales</taxon>
        <taxon>Bacillaceae</taxon>
        <taxon>Lederbergia</taxon>
    </lineage>
</organism>
<evidence type="ECO:0000256" key="1">
    <source>
        <dbReference type="ARBA" id="ARBA00001947"/>
    </source>
</evidence>
<gene>
    <name evidence="8" type="primary">tdh</name>
    <name evidence="8" type="ORF">J8TS2_25140</name>
</gene>
<keyword evidence="5" id="KW-0560">Oxidoreductase</keyword>
<evidence type="ECO:0000256" key="3">
    <source>
        <dbReference type="ARBA" id="ARBA00022723"/>
    </source>
</evidence>
<dbReference type="Gene3D" id="3.40.50.720">
    <property type="entry name" value="NAD(P)-binding Rossmann-like Domain"/>
    <property type="match status" value="1"/>
</dbReference>
<dbReference type="InterPro" id="IPR013149">
    <property type="entry name" value="ADH-like_C"/>
</dbReference>
<sequence>MNLIESKAYRLIEPGEITEVMLQHEFRSGEVVIQPTLASVCHADLRYYTGQRRENALKEKLPMALFHEGIGEVVFTKDDSVKVGQRVVIVPTIPERLLHDRESKETERSIEDNYSKNGVFLGSGYDGIGQSQLVLPAENAIPIPKEIPDRIALLAELNSVSLQALRHVQDVLQEGRVAVFGDGPVGYLTAAMLHYMFKIPKKDLIVFGAVADKLEQFEFASTYLVDHFDFKQYPDVTTVIECTGGRFSEHAINQAIDLIEPQGKMVLMGVTEEKVPINTRDLLEKGLTLYGSSRSTAKDFQQLMEAFRDPTYQRALEKLLPEHDYPIHHAGDMKKMMDETAKHKGWKKTIMAFEW</sequence>
<reference evidence="8 9" key="1">
    <citation type="submission" date="2021-03" db="EMBL/GenBank/DDBJ databases">
        <title>Antimicrobial resistance genes in bacteria isolated from Japanese honey, and their potential for conferring macrolide and lincosamide resistance in the American foulbrood pathogen Paenibacillus larvae.</title>
        <authorList>
            <person name="Okamoto M."/>
            <person name="Kumagai M."/>
            <person name="Kanamori H."/>
            <person name="Takamatsu D."/>
        </authorList>
    </citation>
    <scope>NUCLEOTIDE SEQUENCE [LARGE SCALE GENOMIC DNA]</scope>
    <source>
        <strain evidence="8 9">J8TS2</strain>
    </source>
</reference>
<comment type="cofactor">
    <cofactor evidence="1">
        <name>Zn(2+)</name>
        <dbReference type="ChEBI" id="CHEBI:29105"/>
    </cofactor>
</comment>
<evidence type="ECO:0000256" key="2">
    <source>
        <dbReference type="ARBA" id="ARBA00008072"/>
    </source>
</evidence>
<dbReference type="Pfam" id="PF08240">
    <property type="entry name" value="ADH_N"/>
    <property type="match status" value="1"/>
</dbReference>
<evidence type="ECO:0000256" key="5">
    <source>
        <dbReference type="ARBA" id="ARBA00023002"/>
    </source>
</evidence>
<accession>A0ABQ4KJQ6</accession>
<keyword evidence="9" id="KW-1185">Reference proteome</keyword>
<feature type="domain" description="Alcohol dehydrogenase-like N-terminal" evidence="7">
    <location>
        <begin position="28"/>
        <end position="145"/>
    </location>
</feature>
<dbReference type="InterPro" id="IPR036291">
    <property type="entry name" value="NAD(P)-bd_dom_sf"/>
</dbReference>
<keyword evidence="4" id="KW-0862">Zinc</keyword>
<dbReference type="PANTHER" id="PTHR43350">
    <property type="entry name" value="NAD-DEPENDENT ALCOHOL DEHYDROGENASE"/>
    <property type="match status" value="1"/>
</dbReference>
<proteinExistence type="inferred from homology"/>
<dbReference type="PANTHER" id="PTHR43350:SF19">
    <property type="entry name" value="D-GULOSIDE 3-DEHYDROGENASE"/>
    <property type="match status" value="1"/>
</dbReference>
<dbReference type="Proteomes" id="UP000679950">
    <property type="component" value="Unassembled WGS sequence"/>
</dbReference>
<protein>
    <submittedName>
        <fullName evidence="8">Ribitol-5-phosphate 2-dehydrogenase</fullName>
    </submittedName>
</protein>
<dbReference type="Gene3D" id="3.90.180.10">
    <property type="entry name" value="Medium-chain alcohol dehydrogenases, catalytic domain"/>
    <property type="match status" value="1"/>
</dbReference>
<evidence type="ECO:0000256" key="4">
    <source>
        <dbReference type="ARBA" id="ARBA00022833"/>
    </source>
</evidence>